<evidence type="ECO:0000313" key="2">
    <source>
        <dbReference type="Proteomes" id="UP000015750"/>
    </source>
</evidence>
<dbReference type="AlphaFoldDB" id="A0ABC9TLC7"/>
<reference evidence="1 2" key="1">
    <citation type="submission" date="2013-06" db="EMBL/GenBank/DDBJ databases">
        <authorList>
            <person name="Weinstock G."/>
            <person name="Sodergren E."/>
            <person name="Lobos E.A."/>
            <person name="Fulton L."/>
            <person name="Fulton R."/>
            <person name="Courtney L."/>
            <person name="Fronick C."/>
            <person name="O'Laughlin M."/>
            <person name="Godfrey J."/>
            <person name="Wilson R.M."/>
            <person name="Miner T."/>
            <person name="Farmer C."/>
            <person name="Delehaunty K."/>
            <person name="Cordes M."/>
            <person name="Minx P."/>
            <person name="Tomlinson C."/>
            <person name="Chen J."/>
            <person name="Wollam A."/>
            <person name="Pepin K.H."/>
            <person name="Bhonagiri V."/>
            <person name="Zhang X."/>
            <person name="Warren W."/>
            <person name="Mitreva M."/>
            <person name="Mardis E.R."/>
            <person name="Wilson R.K."/>
        </authorList>
    </citation>
    <scope>NUCLEOTIDE SEQUENCE [LARGE SCALE GENOMIC DNA]</scope>
    <source>
        <strain evidence="1 2">RP2S-4</strain>
    </source>
</reference>
<organism evidence="1 2">
    <name type="scientific">Enterococcus faecalis RP2S-4</name>
    <dbReference type="NCBI Taxonomy" id="1244145"/>
    <lineage>
        <taxon>Bacteria</taxon>
        <taxon>Bacillati</taxon>
        <taxon>Bacillota</taxon>
        <taxon>Bacilli</taxon>
        <taxon>Lactobacillales</taxon>
        <taxon>Enterococcaceae</taxon>
        <taxon>Enterococcus</taxon>
    </lineage>
</organism>
<sequence length="91" mass="10861">MTDKGYIFSKYRYIDQNENILEYDEEIMNLLCSKEYEEYFVSPFQKIEYQDGLIEYIFTTYTKGKGIVQTCGINLTQELENSLIEIKLVEE</sequence>
<dbReference type="RefSeq" id="WP_016627345.1">
    <property type="nucleotide sequence ID" value="NZ_KE351874.1"/>
</dbReference>
<gene>
    <name evidence="1" type="ORF">D358_01508</name>
</gene>
<protein>
    <submittedName>
        <fullName evidence="1">Uncharacterized protein</fullName>
    </submittedName>
</protein>
<dbReference type="EMBL" id="ATIR01000044">
    <property type="protein sequence ID" value="EPI08733.1"/>
    <property type="molecule type" value="Genomic_DNA"/>
</dbReference>
<accession>A0ABC9TLC7</accession>
<dbReference type="Proteomes" id="UP000015750">
    <property type="component" value="Unassembled WGS sequence"/>
</dbReference>
<comment type="caution">
    <text evidence="1">The sequence shown here is derived from an EMBL/GenBank/DDBJ whole genome shotgun (WGS) entry which is preliminary data.</text>
</comment>
<evidence type="ECO:0000313" key="1">
    <source>
        <dbReference type="EMBL" id="EPI08733.1"/>
    </source>
</evidence>
<proteinExistence type="predicted"/>
<name>A0ABC9TLC7_ENTFL</name>